<reference evidence="1" key="1">
    <citation type="thesis" date="2020" institute="ProQuest LLC" country="789 East Eisenhower Parkway, Ann Arbor, MI, USA">
        <title>Comparative Genomics and Chromosome Evolution.</title>
        <authorList>
            <person name="Mudd A.B."/>
        </authorList>
    </citation>
    <scope>NUCLEOTIDE SEQUENCE</scope>
    <source>
        <strain evidence="1">HN-11 Male</strain>
        <tissue evidence="1">Kidney and liver</tissue>
    </source>
</reference>
<protein>
    <submittedName>
        <fullName evidence="1">Uncharacterized protein</fullName>
    </submittedName>
</protein>
<evidence type="ECO:0000313" key="1">
    <source>
        <dbReference type="EMBL" id="KAG9471770.1"/>
    </source>
</evidence>
<comment type="caution">
    <text evidence="1">The sequence shown here is derived from an EMBL/GenBank/DDBJ whole genome shotgun (WGS) entry which is preliminary data.</text>
</comment>
<gene>
    <name evidence="1" type="ORF">GDO78_022905</name>
</gene>
<name>A0A8J6JXX2_ELECQ</name>
<dbReference type="AlphaFoldDB" id="A0A8J6JXX2"/>
<keyword evidence="2" id="KW-1185">Reference proteome</keyword>
<evidence type="ECO:0000313" key="2">
    <source>
        <dbReference type="Proteomes" id="UP000770717"/>
    </source>
</evidence>
<dbReference type="EMBL" id="WNTK01000103">
    <property type="protein sequence ID" value="KAG9471770.1"/>
    <property type="molecule type" value="Genomic_DNA"/>
</dbReference>
<dbReference type="Proteomes" id="UP000770717">
    <property type="component" value="Unassembled WGS sequence"/>
</dbReference>
<accession>A0A8J6JXX2</accession>
<proteinExistence type="predicted"/>
<organism evidence="1 2">
    <name type="scientific">Eleutherodactylus coqui</name>
    <name type="common">Puerto Rican coqui</name>
    <dbReference type="NCBI Taxonomy" id="57060"/>
    <lineage>
        <taxon>Eukaryota</taxon>
        <taxon>Metazoa</taxon>
        <taxon>Chordata</taxon>
        <taxon>Craniata</taxon>
        <taxon>Vertebrata</taxon>
        <taxon>Euteleostomi</taxon>
        <taxon>Amphibia</taxon>
        <taxon>Batrachia</taxon>
        <taxon>Anura</taxon>
        <taxon>Neobatrachia</taxon>
        <taxon>Hyloidea</taxon>
        <taxon>Eleutherodactylidae</taxon>
        <taxon>Eleutherodactylinae</taxon>
        <taxon>Eleutherodactylus</taxon>
        <taxon>Eleutherodactylus</taxon>
    </lineage>
</organism>
<sequence length="78" mass="8484">MKTPVIGRTVQCFSQCPSSCSYEDLSEDDNQRLTTLRGDSLKCLLKPAAAAMFVWSASCLDTLGQEELSTSHLQVAAQ</sequence>